<name>A0ABT6TCQ2_9BACL</name>
<proteinExistence type="predicted"/>
<dbReference type="InterPro" id="IPR036188">
    <property type="entry name" value="FAD/NAD-bd_sf"/>
</dbReference>
<evidence type="ECO:0000256" key="2">
    <source>
        <dbReference type="ARBA" id="ARBA00022977"/>
    </source>
</evidence>
<evidence type="ECO:0000256" key="3">
    <source>
        <dbReference type="ARBA" id="ARBA00023002"/>
    </source>
</evidence>
<sequence length="390" mass="40719">MKRTLLVLGGGIVGLSCAYEALKQGWRVIIADRGEIGGQASGAAAGMLAPYYENGDSPDAFFRLCMDSFARYPAWTAEIEDAAGVRAGLVRSGSLHVAHRDADRLSLLGRLAWQSGLSRGMEWLNETALSQLEPSLPRGLAGALYCPEEAHVQAPLLVKALARACERLGARLLPHAGEMTAVNQGASGGLSVRFEEYGTIGADALCCCLGAWSGQLADWLGLRIPVHPIRGQICAYDPAPVSLRHIVFGAQAYWVCKPDGSLVCGASEDEAGFDRTVTEGGVGRLVRASGWMFPGLAGAAPARSWAGLRPATLDGWPLIGPVPGRSGVYVAAGHYRNGILLSPATAAAFGGWLAAGGGARGVGGEAASHAFRPGRFGHYAGDERKEATSV</sequence>
<dbReference type="Pfam" id="PF01266">
    <property type="entry name" value="DAO"/>
    <property type="match status" value="1"/>
</dbReference>
<dbReference type="RefSeq" id="WP_282907608.1">
    <property type="nucleotide sequence ID" value="NZ_JAGRPV010000001.1"/>
</dbReference>
<dbReference type="EC" id="1.4.3.19" evidence="5"/>
<comment type="pathway">
    <text evidence="1">Cofactor biosynthesis; thiamine diphosphate biosynthesis.</text>
</comment>
<dbReference type="PANTHER" id="PTHR13847">
    <property type="entry name" value="SARCOSINE DEHYDROGENASE-RELATED"/>
    <property type="match status" value="1"/>
</dbReference>
<keyword evidence="8" id="KW-1185">Reference proteome</keyword>
<dbReference type="EMBL" id="JAGRPV010000001">
    <property type="protein sequence ID" value="MDI4644617.1"/>
    <property type="molecule type" value="Genomic_DNA"/>
</dbReference>
<dbReference type="SUPFAM" id="SSF54373">
    <property type="entry name" value="FAD-linked reductases, C-terminal domain"/>
    <property type="match status" value="1"/>
</dbReference>
<evidence type="ECO:0000313" key="8">
    <source>
        <dbReference type="Proteomes" id="UP001161691"/>
    </source>
</evidence>
<organism evidence="7 8">
    <name type="scientific">Cohnella hashimotonis</name>
    <dbReference type="NCBI Taxonomy" id="2826895"/>
    <lineage>
        <taxon>Bacteria</taxon>
        <taxon>Bacillati</taxon>
        <taxon>Bacillota</taxon>
        <taxon>Bacilli</taxon>
        <taxon>Bacillales</taxon>
        <taxon>Paenibacillaceae</taxon>
        <taxon>Cohnella</taxon>
    </lineage>
</organism>
<dbReference type="PANTHER" id="PTHR13847:SF289">
    <property type="entry name" value="GLYCINE OXIDASE"/>
    <property type="match status" value="1"/>
</dbReference>
<accession>A0ABT6TCQ2</accession>
<evidence type="ECO:0000313" key="7">
    <source>
        <dbReference type="EMBL" id="MDI4644617.1"/>
    </source>
</evidence>
<dbReference type="Proteomes" id="UP001161691">
    <property type="component" value="Unassembled WGS sequence"/>
</dbReference>
<reference evidence="7" key="1">
    <citation type="submission" date="2023-04" db="EMBL/GenBank/DDBJ databases">
        <title>Comparative genomic analysis of Cohnella hashimotonis sp. nov., isolated from the International Space Station.</title>
        <authorList>
            <person name="Venkateswaran K."/>
            <person name="Simpson A."/>
        </authorList>
    </citation>
    <scope>NUCLEOTIDE SEQUENCE</scope>
    <source>
        <strain evidence="7">F6_2S_P_1</strain>
    </source>
</reference>
<evidence type="ECO:0000256" key="4">
    <source>
        <dbReference type="ARBA" id="ARBA00049872"/>
    </source>
</evidence>
<dbReference type="InterPro" id="IPR012727">
    <property type="entry name" value="Gly_oxidase_ThiO"/>
</dbReference>
<comment type="catalytic activity">
    <reaction evidence="4">
        <text>glycine + O2 + H2O = glyoxylate + H2O2 + NH4(+)</text>
        <dbReference type="Rhea" id="RHEA:11532"/>
        <dbReference type="ChEBI" id="CHEBI:15377"/>
        <dbReference type="ChEBI" id="CHEBI:15379"/>
        <dbReference type="ChEBI" id="CHEBI:16240"/>
        <dbReference type="ChEBI" id="CHEBI:28938"/>
        <dbReference type="ChEBI" id="CHEBI:36655"/>
        <dbReference type="ChEBI" id="CHEBI:57305"/>
        <dbReference type="EC" id="1.4.3.19"/>
    </reaction>
</comment>
<evidence type="ECO:0000256" key="5">
    <source>
        <dbReference type="ARBA" id="ARBA00050018"/>
    </source>
</evidence>
<dbReference type="PROSITE" id="PS51257">
    <property type="entry name" value="PROKAR_LIPOPROTEIN"/>
    <property type="match status" value="1"/>
</dbReference>
<dbReference type="Gene3D" id="3.30.9.10">
    <property type="entry name" value="D-Amino Acid Oxidase, subunit A, domain 2"/>
    <property type="match status" value="1"/>
</dbReference>
<evidence type="ECO:0000259" key="6">
    <source>
        <dbReference type="Pfam" id="PF01266"/>
    </source>
</evidence>
<keyword evidence="2" id="KW-0784">Thiamine biosynthesis</keyword>
<dbReference type="SUPFAM" id="SSF51905">
    <property type="entry name" value="FAD/NAD(P)-binding domain"/>
    <property type="match status" value="1"/>
</dbReference>
<dbReference type="InterPro" id="IPR006076">
    <property type="entry name" value="FAD-dep_OxRdtase"/>
</dbReference>
<dbReference type="NCBIfam" id="TIGR02352">
    <property type="entry name" value="thiamin_ThiO"/>
    <property type="match status" value="1"/>
</dbReference>
<evidence type="ECO:0000256" key="1">
    <source>
        <dbReference type="ARBA" id="ARBA00004948"/>
    </source>
</evidence>
<gene>
    <name evidence="7" type="primary">thiO</name>
    <name evidence="7" type="ORF">KB449_06560</name>
</gene>
<keyword evidence="3 7" id="KW-0560">Oxidoreductase</keyword>
<protein>
    <recommendedName>
        <fullName evidence="5">glycine oxidase</fullName>
        <ecNumber evidence="5">1.4.3.19</ecNumber>
    </recommendedName>
</protein>
<feature type="domain" description="FAD dependent oxidoreductase" evidence="6">
    <location>
        <begin position="5"/>
        <end position="348"/>
    </location>
</feature>
<dbReference type="GO" id="GO:0043799">
    <property type="term" value="F:glycine oxidase activity"/>
    <property type="evidence" value="ECO:0007669"/>
    <property type="project" value="UniProtKB-EC"/>
</dbReference>
<comment type="caution">
    <text evidence="7">The sequence shown here is derived from an EMBL/GenBank/DDBJ whole genome shotgun (WGS) entry which is preliminary data.</text>
</comment>
<dbReference type="Gene3D" id="3.50.50.60">
    <property type="entry name" value="FAD/NAD(P)-binding domain"/>
    <property type="match status" value="1"/>
</dbReference>